<accession>A0A146K1X2</accession>
<name>A0A146K1X2_9EUKA</name>
<proteinExistence type="predicted"/>
<organism evidence="1">
    <name type="scientific">Trepomonas sp. PC1</name>
    <dbReference type="NCBI Taxonomy" id="1076344"/>
    <lineage>
        <taxon>Eukaryota</taxon>
        <taxon>Metamonada</taxon>
        <taxon>Diplomonadida</taxon>
        <taxon>Hexamitidae</taxon>
        <taxon>Hexamitinae</taxon>
        <taxon>Trepomonas</taxon>
    </lineage>
</organism>
<dbReference type="AlphaFoldDB" id="A0A146K1X2"/>
<gene>
    <name evidence="1" type="ORF">TPC1_30789</name>
</gene>
<reference evidence="1" key="1">
    <citation type="submission" date="2015-07" db="EMBL/GenBank/DDBJ databases">
        <title>Adaptation to a free-living lifestyle via gene acquisitions in the diplomonad Trepomonas sp. PC1.</title>
        <authorList>
            <person name="Xu F."/>
            <person name="Jerlstrom-Hultqvist J."/>
            <person name="Kolisko M."/>
            <person name="Simpson A.G.B."/>
            <person name="Roger A.J."/>
            <person name="Svard S.G."/>
            <person name="Andersson J.O."/>
        </authorList>
    </citation>
    <scope>NUCLEOTIDE SEQUENCE</scope>
    <source>
        <strain evidence="1">PC1</strain>
    </source>
</reference>
<evidence type="ECO:0000313" key="1">
    <source>
        <dbReference type="EMBL" id="JAP89716.1"/>
    </source>
</evidence>
<dbReference type="EMBL" id="GDID01006890">
    <property type="protein sequence ID" value="JAP89716.1"/>
    <property type="molecule type" value="Transcribed_RNA"/>
</dbReference>
<protein>
    <submittedName>
        <fullName evidence="1">Uncharacterized protein</fullName>
    </submittedName>
</protein>
<feature type="non-terminal residue" evidence="1">
    <location>
        <position position="1"/>
    </location>
</feature>
<sequence>EMRLPNIFNYIEANSVTPTFASNKISLDDDKRPLTTTEVRQCKNNQYLVYFGLIEEELDLIRTESVLKYIHQLYPVLNTKIVFDESIQWLRYEPQQEYPITLQFEQQINSLDQMTTYVAKTDDYVCETHLTHWQLANANIPELPAIKQILMMYIPHAFGGGSTCSAIYSLFNRLYADRSLNFLQTPTPLQKSFYRQIMSFNDQQVDVAPASNFATQTKMTKISGDSEFNHSQIAAIPLEVKLVQQKDLAKIPGQTFSFSLNAILAAQYAAYAYFHGDLPVENQFHVTFAEFKSSRDFLVKNGSIKDLDFDKTLGFDAYAVTFMVSGGLQTSLQDLLLQMDGCQKRFDEFGVEKQIKMFQQQDYSQLLKNYPCGPVNFCASNIGKNHLQEGPVVQIFGHTTIACPEGFPQMLMNCFSITSGKYGTAIVSMAMPELSSEKSRKHYDITIQAMAAVKERGATVKVEDIVKMYKDGFTELK</sequence>